<dbReference type="EMBL" id="LIAE01008962">
    <property type="protein sequence ID" value="PAV71632.1"/>
    <property type="molecule type" value="Genomic_DNA"/>
</dbReference>
<evidence type="ECO:0000313" key="2">
    <source>
        <dbReference type="Proteomes" id="UP000218231"/>
    </source>
</evidence>
<dbReference type="AlphaFoldDB" id="A0A2A2KCN1"/>
<accession>A0A2A2KCN1</accession>
<sequence>MAALRQDVGGDVVIGAGRGDGRFQQRDPALASFQPLQSAAQILGQRGEIVGLDAMLARHTAQFEQARLILFQRPWVEGEGTARLDQLFLGSRRLDHRAIDRSQRFAERGMILGNAFQHARRLAQLR</sequence>
<evidence type="ECO:0000313" key="1">
    <source>
        <dbReference type="EMBL" id="PAV71632.1"/>
    </source>
</evidence>
<gene>
    <name evidence="1" type="ORF">WR25_05607</name>
</gene>
<protein>
    <submittedName>
        <fullName evidence="1">Uncharacterized protein</fullName>
    </submittedName>
</protein>
<comment type="caution">
    <text evidence="1">The sequence shown here is derived from an EMBL/GenBank/DDBJ whole genome shotgun (WGS) entry which is preliminary data.</text>
</comment>
<dbReference type="Proteomes" id="UP000218231">
    <property type="component" value="Unassembled WGS sequence"/>
</dbReference>
<keyword evidence="2" id="KW-1185">Reference proteome</keyword>
<organism evidence="1 2">
    <name type="scientific">Diploscapter pachys</name>
    <dbReference type="NCBI Taxonomy" id="2018661"/>
    <lineage>
        <taxon>Eukaryota</taxon>
        <taxon>Metazoa</taxon>
        <taxon>Ecdysozoa</taxon>
        <taxon>Nematoda</taxon>
        <taxon>Chromadorea</taxon>
        <taxon>Rhabditida</taxon>
        <taxon>Rhabditina</taxon>
        <taxon>Rhabditomorpha</taxon>
        <taxon>Rhabditoidea</taxon>
        <taxon>Rhabditidae</taxon>
        <taxon>Diploscapter</taxon>
    </lineage>
</organism>
<name>A0A2A2KCN1_9BILA</name>
<reference evidence="1 2" key="1">
    <citation type="journal article" date="2017" name="Curr. Biol.">
        <title>Genome architecture and evolution of a unichromosomal asexual nematode.</title>
        <authorList>
            <person name="Fradin H."/>
            <person name="Zegar C."/>
            <person name="Gutwein M."/>
            <person name="Lucas J."/>
            <person name="Kovtun M."/>
            <person name="Corcoran D."/>
            <person name="Baugh L.R."/>
            <person name="Kiontke K."/>
            <person name="Gunsalus K."/>
            <person name="Fitch D.H."/>
            <person name="Piano F."/>
        </authorList>
    </citation>
    <scope>NUCLEOTIDE SEQUENCE [LARGE SCALE GENOMIC DNA]</scope>
    <source>
        <strain evidence="1">PF1309</strain>
    </source>
</reference>
<proteinExistence type="predicted"/>